<accession>A0A941AL96</accession>
<dbReference type="RefSeq" id="WP_210159620.1">
    <property type="nucleotide sequence ID" value="NZ_JAFCNB010000031.1"/>
</dbReference>
<proteinExistence type="predicted"/>
<evidence type="ECO:0000313" key="2">
    <source>
        <dbReference type="Proteomes" id="UP000674234"/>
    </source>
</evidence>
<organism evidence="1 2">
    <name type="scientific">Microbispora oryzae</name>
    <dbReference type="NCBI Taxonomy" id="2806554"/>
    <lineage>
        <taxon>Bacteria</taxon>
        <taxon>Bacillati</taxon>
        <taxon>Actinomycetota</taxon>
        <taxon>Actinomycetes</taxon>
        <taxon>Streptosporangiales</taxon>
        <taxon>Streptosporangiaceae</taxon>
        <taxon>Microbispora</taxon>
    </lineage>
</organism>
<comment type="caution">
    <text evidence="1">The sequence shown here is derived from an EMBL/GenBank/DDBJ whole genome shotgun (WGS) entry which is preliminary data.</text>
</comment>
<sequence>MDEILMSKVGRHLKSWSTGRAVPDGMSGTGSATVVVEDARHLQELRDSGVVGPETVVLVPAGQEEPSHDALVVGYEGSLSEPGGDVAIADAIFVQTQDYNTSPYMSLVGTTLIRITCDADLDAFLADADLARNEGAFADFAASQAVQIADLSCLGDGSRNDGPRTRLYANQVGELSTSPGGLRLGSVGDRIEGLVAEWERINETSAFPCAVGLGAVVTEGRRSEGLGQRLWLGRYLDALDMLRELQGRGITEIRVSGFGGRLVPALEDLADPADASGDRDPMLAWTPEACYLRVPGSGRLFALSRTAAQLTEVLLTCGDIESALDHAERDDLERVAGFLDRNGVRLPVAPAVGAGV</sequence>
<dbReference type="InterPro" id="IPR049693">
    <property type="entry name" value="Daptide_RRE"/>
</dbReference>
<protein>
    <submittedName>
        <fullName evidence="1">Uncharacterized protein</fullName>
    </submittedName>
</protein>
<dbReference type="Proteomes" id="UP000674234">
    <property type="component" value="Unassembled WGS sequence"/>
</dbReference>
<gene>
    <name evidence="1" type="ORF">JOL79_31710</name>
</gene>
<keyword evidence="2" id="KW-1185">Reference proteome</keyword>
<dbReference type="NCBIfam" id="NF041823">
    <property type="entry name" value="daptide_RRE"/>
    <property type="match status" value="1"/>
</dbReference>
<evidence type="ECO:0000313" key="1">
    <source>
        <dbReference type="EMBL" id="MBP2708355.1"/>
    </source>
</evidence>
<dbReference type="AlphaFoldDB" id="A0A941AL96"/>
<name>A0A941AL96_9ACTN</name>
<reference evidence="1" key="1">
    <citation type="submission" date="2021-02" db="EMBL/GenBank/DDBJ databases">
        <title>Draft genome sequence of Microbispora sp. RL4-1S isolated from rice leaves in Thailand.</title>
        <authorList>
            <person name="Muangham S."/>
            <person name="Duangmal K."/>
        </authorList>
    </citation>
    <scope>NUCLEOTIDE SEQUENCE</scope>
    <source>
        <strain evidence="1">RL4-1S</strain>
    </source>
</reference>
<dbReference type="EMBL" id="JAFCNB010000031">
    <property type="protein sequence ID" value="MBP2708355.1"/>
    <property type="molecule type" value="Genomic_DNA"/>
</dbReference>